<dbReference type="SUPFAM" id="SSF47413">
    <property type="entry name" value="lambda repressor-like DNA-binding domains"/>
    <property type="match status" value="1"/>
</dbReference>
<comment type="caution">
    <text evidence="3">The sequence shown here is derived from an EMBL/GenBank/DDBJ whole genome shotgun (WGS) entry which is preliminary data.</text>
</comment>
<dbReference type="Pfam" id="PF01381">
    <property type="entry name" value="HTH_3"/>
    <property type="match status" value="1"/>
</dbReference>
<gene>
    <name evidence="3" type="ORF">H4W27_002065</name>
</gene>
<dbReference type="Proteomes" id="UP000643525">
    <property type="component" value="Unassembled WGS sequence"/>
</dbReference>
<dbReference type="Pfam" id="PF07883">
    <property type="entry name" value="Cupin_2"/>
    <property type="match status" value="1"/>
</dbReference>
<reference evidence="3 4" key="1">
    <citation type="submission" date="2020-10" db="EMBL/GenBank/DDBJ databases">
        <title>Sequencing the genomes of 1000 actinobacteria strains.</title>
        <authorList>
            <person name="Klenk H.-P."/>
        </authorList>
    </citation>
    <scope>NUCLEOTIDE SEQUENCE [LARGE SCALE GENOMIC DNA]</scope>
    <source>
        <strain evidence="3 4">DSM 15666</strain>
    </source>
</reference>
<dbReference type="RefSeq" id="WP_318782297.1">
    <property type="nucleotide sequence ID" value="NZ_BAAALJ010000023.1"/>
</dbReference>
<keyword evidence="4" id="KW-1185">Reference proteome</keyword>
<accession>A0ABR9JG87</accession>
<dbReference type="InterPro" id="IPR014710">
    <property type="entry name" value="RmlC-like_jellyroll"/>
</dbReference>
<keyword evidence="1" id="KW-0238">DNA-binding</keyword>
<protein>
    <submittedName>
        <fullName evidence="3">Mannose-6-phosphate isomerase-like protein (Cupin superfamily)</fullName>
    </submittedName>
</protein>
<dbReference type="PANTHER" id="PTHR46797:SF1">
    <property type="entry name" value="METHYLPHOSPHONATE SYNTHASE"/>
    <property type="match status" value="1"/>
</dbReference>
<evidence type="ECO:0000256" key="1">
    <source>
        <dbReference type="ARBA" id="ARBA00023125"/>
    </source>
</evidence>
<sequence length="201" mass="21635">MKHSQNTLSAAIGDRVRHHRLRRGWTLDHLAEASSVSRRMLINVEQGAANPSVGTLLKLSEALSVGLPELVESPEAGSIKVTRGGQGALLWSGDSGGRGVLVASVETPDVLELWDWSLGAHDAHTSTAHTPGTRELLQVLDGSVTLDVDGQLHLLENGDAITFPGDVPHSYTNPHPHPARFTLTVFEPGRTPTHRRETNHA</sequence>
<dbReference type="Gene3D" id="2.60.120.10">
    <property type="entry name" value="Jelly Rolls"/>
    <property type="match status" value="1"/>
</dbReference>
<dbReference type="CDD" id="cd02209">
    <property type="entry name" value="cupin_XRE_C"/>
    <property type="match status" value="1"/>
</dbReference>
<dbReference type="InterPro" id="IPR001387">
    <property type="entry name" value="Cro/C1-type_HTH"/>
</dbReference>
<dbReference type="SUPFAM" id="SSF51182">
    <property type="entry name" value="RmlC-like cupins"/>
    <property type="match status" value="1"/>
</dbReference>
<dbReference type="InterPro" id="IPR010982">
    <property type="entry name" value="Lambda_DNA-bd_dom_sf"/>
</dbReference>
<dbReference type="InterPro" id="IPR013096">
    <property type="entry name" value="Cupin_2"/>
</dbReference>
<evidence type="ECO:0000313" key="3">
    <source>
        <dbReference type="EMBL" id="MBE1524947.1"/>
    </source>
</evidence>
<evidence type="ECO:0000259" key="2">
    <source>
        <dbReference type="PROSITE" id="PS50943"/>
    </source>
</evidence>
<dbReference type="Gene3D" id="1.10.260.40">
    <property type="entry name" value="lambda repressor-like DNA-binding domains"/>
    <property type="match status" value="1"/>
</dbReference>
<organism evidence="3 4">
    <name type="scientific">Nesterenkonia lutea</name>
    <dbReference type="NCBI Taxonomy" id="272919"/>
    <lineage>
        <taxon>Bacteria</taxon>
        <taxon>Bacillati</taxon>
        <taxon>Actinomycetota</taxon>
        <taxon>Actinomycetes</taxon>
        <taxon>Micrococcales</taxon>
        <taxon>Micrococcaceae</taxon>
        <taxon>Nesterenkonia</taxon>
    </lineage>
</organism>
<dbReference type="InterPro" id="IPR050807">
    <property type="entry name" value="TransReg_Diox_bact_type"/>
</dbReference>
<dbReference type="PANTHER" id="PTHR46797">
    <property type="entry name" value="HTH-TYPE TRANSCRIPTIONAL REGULATOR"/>
    <property type="match status" value="1"/>
</dbReference>
<feature type="domain" description="HTH cro/C1-type" evidence="2">
    <location>
        <begin position="16"/>
        <end position="70"/>
    </location>
</feature>
<evidence type="ECO:0000313" key="4">
    <source>
        <dbReference type="Proteomes" id="UP000643525"/>
    </source>
</evidence>
<dbReference type="InterPro" id="IPR011051">
    <property type="entry name" value="RmlC_Cupin_sf"/>
</dbReference>
<dbReference type="CDD" id="cd00093">
    <property type="entry name" value="HTH_XRE"/>
    <property type="match status" value="1"/>
</dbReference>
<dbReference type="SMART" id="SM00530">
    <property type="entry name" value="HTH_XRE"/>
    <property type="match status" value="1"/>
</dbReference>
<name>A0ABR9JG87_9MICC</name>
<dbReference type="EMBL" id="JADBED010000001">
    <property type="protein sequence ID" value="MBE1524947.1"/>
    <property type="molecule type" value="Genomic_DNA"/>
</dbReference>
<proteinExistence type="predicted"/>
<dbReference type="PROSITE" id="PS50943">
    <property type="entry name" value="HTH_CROC1"/>
    <property type="match status" value="1"/>
</dbReference>